<dbReference type="InterPro" id="IPR000595">
    <property type="entry name" value="cNMP-bd_dom"/>
</dbReference>
<dbReference type="Gene3D" id="2.60.120.10">
    <property type="entry name" value="Jelly Rolls"/>
    <property type="match status" value="1"/>
</dbReference>
<reference evidence="2 3" key="1">
    <citation type="submission" date="2018-12" db="EMBL/GenBank/DDBJ databases">
        <title>Amycolatopsis eburnea sp. nov. actinomycete associate with arbuscular mycorrhiza fungal spore.</title>
        <authorList>
            <person name="Lumyong S."/>
            <person name="Chaiya L."/>
        </authorList>
    </citation>
    <scope>NUCLEOTIDE SEQUENCE [LARGE SCALE GENOMIC DNA]</scope>
    <source>
        <strain evidence="2 3">GLM-1</strain>
    </source>
</reference>
<dbReference type="Proteomes" id="UP000267081">
    <property type="component" value="Unassembled WGS sequence"/>
</dbReference>
<dbReference type="SUPFAM" id="SSF51206">
    <property type="entry name" value="cAMP-binding domain-like"/>
    <property type="match status" value="1"/>
</dbReference>
<dbReference type="EMBL" id="RSEC01000029">
    <property type="protein sequence ID" value="RSD22517.1"/>
    <property type="molecule type" value="Genomic_DNA"/>
</dbReference>
<dbReference type="AlphaFoldDB" id="A0A3R9E0W8"/>
<evidence type="ECO:0000259" key="1">
    <source>
        <dbReference type="PROSITE" id="PS50042"/>
    </source>
</evidence>
<proteinExistence type="predicted"/>
<keyword evidence="3" id="KW-1185">Reference proteome</keyword>
<feature type="non-terminal residue" evidence="2">
    <location>
        <position position="198"/>
    </location>
</feature>
<feature type="domain" description="Cyclic nucleotide-binding" evidence="1">
    <location>
        <begin position="91"/>
        <end position="198"/>
    </location>
</feature>
<sequence length="198" mass="21588">MTIIEEPTAPQLSLGIPAARTLATTTKTRPQMRGITPRWLLTQLPWVDVPAGSYRVNRRLTYTLGDGKLSFYTTGTRVHVVPAELTELALLRDFTDDTALGALAEAFEQREYDPGTTLHTEGTPLDTLILVAHGKLTRHRTGPYGNDTALATATDGDHLGADLLTRTDATWDHTARAATRVTALVLPAATYTRLNGRL</sequence>
<dbReference type="Pfam" id="PF00027">
    <property type="entry name" value="cNMP_binding"/>
    <property type="match status" value="1"/>
</dbReference>
<dbReference type="OrthoDB" id="181419at2"/>
<evidence type="ECO:0000313" key="3">
    <source>
        <dbReference type="Proteomes" id="UP000267081"/>
    </source>
</evidence>
<dbReference type="InterPro" id="IPR014710">
    <property type="entry name" value="RmlC-like_jellyroll"/>
</dbReference>
<gene>
    <name evidence="2" type="ORF">EIY87_07655</name>
</gene>
<dbReference type="InterPro" id="IPR018490">
    <property type="entry name" value="cNMP-bd_dom_sf"/>
</dbReference>
<protein>
    <submittedName>
        <fullName evidence="2">Cyclic nucleotide-binding domain-containing protein</fullName>
    </submittedName>
</protein>
<organism evidence="2 3">
    <name type="scientific">Amycolatopsis eburnea</name>
    <dbReference type="NCBI Taxonomy" id="2267691"/>
    <lineage>
        <taxon>Bacteria</taxon>
        <taxon>Bacillati</taxon>
        <taxon>Actinomycetota</taxon>
        <taxon>Actinomycetes</taxon>
        <taxon>Pseudonocardiales</taxon>
        <taxon>Pseudonocardiaceae</taxon>
        <taxon>Amycolatopsis</taxon>
    </lineage>
</organism>
<dbReference type="CDD" id="cd00038">
    <property type="entry name" value="CAP_ED"/>
    <property type="match status" value="1"/>
</dbReference>
<dbReference type="PROSITE" id="PS50042">
    <property type="entry name" value="CNMP_BINDING_3"/>
    <property type="match status" value="1"/>
</dbReference>
<accession>A0A3R9E0W8</accession>
<comment type="caution">
    <text evidence="2">The sequence shown here is derived from an EMBL/GenBank/DDBJ whole genome shotgun (WGS) entry which is preliminary data.</text>
</comment>
<name>A0A3R9E0W8_9PSEU</name>
<evidence type="ECO:0000313" key="2">
    <source>
        <dbReference type="EMBL" id="RSD22517.1"/>
    </source>
</evidence>